<dbReference type="AlphaFoldDB" id="A0A7G1P661"/>
<evidence type="ECO:0000259" key="2">
    <source>
        <dbReference type="Pfam" id="PF07811"/>
    </source>
</evidence>
<sequence length="155" mass="16732">MALTATRQRRGHPTACPCADADLLRRLWREDRGAVTVEMVNIIPALFTLVMLLAQATLWWHASHIAQATTAHALAATRVEDGTAADGQNQAQRILDQLGRGPLRGVHVNVTRGAERADVRITGTASSVIPFLHLPVQAHAAGPVERFRTVAEVAP</sequence>
<dbReference type="InterPro" id="IPR012495">
    <property type="entry name" value="TadE-like_dom"/>
</dbReference>
<organism evidence="3 4">
    <name type="scientific">Streptomyces aurantiacus</name>
    <dbReference type="NCBI Taxonomy" id="47760"/>
    <lineage>
        <taxon>Bacteria</taxon>
        <taxon>Bacillati</taxon>
        <taxon>Actinomycetota</taxon>
        <taxon>Actinomycetes</taxon>
        <taxon>Kitasatosporales</taxon>
        <taxon>Streptomycetaceae</taxon>
        <taxon>Streptomyces</taxon>
        <taxon>Streptomyces aurantiacus group</taxon>
    </lineage>
</organism>
<proteinExistence type="predicted"/>
<name>A0A7G1P661_9ACTN</name>
<dbReference type="RefSeq" id="WP_190850796.1">
    <property type="nucleotide sequence ID" value="NZ_AP023440.1"/>
</dbReference>
<dbReference type="Pfam" id="PF07811">
    <property type="entry name" value="TadE"/>
    <property type="match status" value="1"/>
</dbReference>
<keyword evidence="4" id="KW-1185">Reference proteome</keyword>
<evidence type="ECO:0000313" key="4">
    <source>
        <dbReference type="Proteomes" id="UP000516444"/>
    </source>
</evidence>
<feature type="transmembrane region" description="Helical" evidence="1">
    <location>
        <begin position="35"/>
        <end position="60"/>
    </location>
</feature>
<dbReference type="Proteomes" id="UP000516444">
    <property type="component" value="Chromosome"/>
</dbReference>
<dbReference type="KEGG" id="sgm:GCM10017557_34040"/>
<keyword evidence="1" id="KW-0812">Transmembrane</keyword>
<gene>
    <name evidence="3" type="ORF">GCM10017557_34040</name>
</gene>
<accession>A0A7G1P661</accession>
<keyword evidence="1" id="KW-1133">Transmembrane helix</keyword>
<evidence type="ECO:0000313" key="3">
    <source>
        <dbReference type="EMBL" id="BCL28545.1"/>
    </source>
</evidence>
<feature type="domain" description="TadE-like" evidence="2">
    <location>
        <begin position="33"/>
        <end position="72"/>
    </location>
</feature>
<protein>
    <recommendedName>
        <fullName evidence="2">TadE-like domain-containing protein</fullName>
    </recommendedName>
</protein>
<evidence type="ECO:0000256" key="1">
    <source>
        <dbReference type="SAM" id="Phobius"/>
    </source>
</evidence>
<keyword evidence="1" id="KW-0472">Membrane</keyword>
<dbReference type="EMBL" id="AP023440">
    <property type="protein sequence ID" value="BCL28545.1"/>
    <property type="molecule type" value="Genomic_DNA"/>
</dbReference>
<reference evidence="3 4" key="1">
    <citation type="journal article" date="2014" name="Int. J. Syst. Evol. Microbiol.">
        <title>Complete genome sequence of Corynebacterium casei LMG S-19264T (=DSM 44701T), isolated from a smear-ripened cheese.</title>
        <authorList>
            <consortium name="US DOE Joint Genome Institute (JGI-PGF)"/>
            <person name="Walter F."/>
            <person name="Albersmeier A."/>
            <person name="Kalinowski J."/>
            <person name="Ruckert C."/>
        </authorList>
    </citation>
    <scope>NUCLEOTIDE SEQUENCE [LARGE SCALE GENOMIC DNA]</scope>
    <source>
        <strain evidence="3 4">JCM 4677</strain>
    </source>
</reference>